<evidence type="ECO:0000256" key="3">
    <source>
        <dbReference type="ARBA" id="ARBA00004782"/>
    </source>
</evidence>
<dbReference type="GO" id="GO:0006572">
    <property type="term" value="P:L-tyrosine catabolic process"/>
    <property type="evidence" value="ECO:0007669"/>
    <property type="project" value="UniProtKB-KW"/>
</dbReference>
<evidence type="ECO:0000259" key="15">
    <source>
        <dbReference type="Pfam" id="PF01557"/>
    </source>
</evidence>
<dbReference type="GO" id="GO:0006559">
    <property type="term" value="P:L-phenylalanine catabolic process"/>
    <property type="evidence" value="ECO:0007669"/>
    <property type="project" value="UniProtKB-UniPathway"/>
</dbReference>
<evidence type="ECO:0000259" key="16">
    <source>
        <dbReference type="Pfam" id="PF09298"/>
    </source>
</evidence>
<comment type="caution">
    <text evidence="17">The sequence shown here is derived from an EMBL/GenBank/DDBJ whole genome shotgun (WGS) entry which is preliminary data.</text>
</comment>
<name>A0A7W7M7X2_9ACTN</name>
<feature type="binding site" evidence="13">
    <location>
        <position position="295"/>
    </location>
    <ligand>
        <name>Mg(2+)</name>
        <dbReference type="ChEBI" id="CHEBI:18420"/>
    </ligand>
</feature>
<feature type="binding site" evidence="13">
    <location>
        <position position="237"/>
    </location>
    <ligand>
        <name>Ca(2+)</name>
        <dbReference type="ChEBI" id="CHEBI:29108"/>
    </ligand>
</feature>
<evidence type="ECO:0000256" key="2">
    <source>
        <dbReference type="ARBA" id="ARBA00001946"/>
    </source>
</evidence>
<evidence type="ECO:0000256" key="4">
    <source>
        <dbReference type="ARBA" id="ARBA00012094"/>
    </source>
</evidence>
<feature type="binding site" evidence="13">
    <location>
        <position position="291"/>
    </location>
    <ligand>
        <name>Mg(2+)</name>
        <dbReference type="ChEBI" id="CHEBI:18420"/>
    </ligand>
</feature>
<keyword evidence="10" id="KW-0585">Phenylalanine catabolism</keyword>
<feature type="active site" description="Proton acceptor" evidence="11">
    <location>
        <position position="172"/>
    </location>
</feature>
<keyword evidence="8 13" id="KW-0460">Magnesium</keyword>
<feature type="binding site" evidence="13">
    <location>
        <position position="165"/>
    </location>
    <ligand>
        <name>Ca(2+)</name>
        <dbReference type="ChEBI" id="CHEBI:29108"/>
    </ligand>
</feature>
<feature type="binding site" evidence="13">
    <location>
        <position position="271"/>
    </location>
    <ligand>
        <name>Ca(2+)</name>
        <dbReference type="ChEBI" id="CHEBI:29108"/>
    </ligand>
</feature>
<evidence type="ECO:0000256" key="8">
    <source>
        <dbReference type="ARBA" id="ARBA00022842"/>
    </source>
</evidence>
<dbReference type="Pfam" id="PF09298">
    <property type="entry name" value="FAA_hydrolase_N"/>
    <property type="match status" value="1"/>
</dbReference>
<dbReference type="Gene3D" id="3.90.850.10">
    <property type="entry name" value="Fumarylacetoacetase-like, C-terminal domain"/>
    <property type="match status" value="1"/>
</dbReference>
<evidence type="ECO:0000256" key="12">
    <source>
        <dbReference type="PIRSR" id="PIRSR605959-2"/>
    </source>
</evidence>
<dbReference type="UniPathway" id="UPA00139">
    <property type="reaction ID" value="UER00341"/>
</dbReference>
<keyword evidence="5 13" id="KW-0479">Metal-binding</keyword>
<dbReference type="GO" id="GO:0004334">
    <property type="term" value="F:fumarylacetoacetase activity"/>
    <property type="evidence" value="ECO:0007669"/>
    <property type="project" value="UniProtKB-EC"/>
</dbReference>
<evidence type="ECO:0000256" key="6">
    <source>
        <dbReference type="ARBA" id="ARBA00022801"/>
    </source>
</evidence>
<sequence length="451" mass="46933">MTWLELPSDTGFGLANLPYGIFSPAPAGSAGSSAAGSSPAGSSSAASSPAGSSPAGSSPAGSSPAGSSSAAGHAAWGPAAPGAARTGVAIGDQVLDLAGLTGDPVHATGSLNAFMAQGPESWAATRAMITAWLTDPAHRERVEPHLIPRSAVTMHLPIEVADYVDFYSSQDHAENLGRMFRPGSPPLTPNWKHLPIGYHGRSGTVQLSGTPVVRPRGQSRRPDEAPVFGPSRRLDIEAEVGFVVGTPSPLGTPVPVRDFASHVFGVCLVNDWSARDLQAWEYVPLGPFLGKSFLTSISPWVVPLAALSAARVDPPARDEPLLLYLSDDDARWGLDISLEVRLNGTVISRPPFAGMYWTPAQQLAHMTVNGASLRTGDLYASGTVSGPTPDSRGSLIELSWNGQDPLKLPDGSTRTFLEDGDEVTITATAPAPDGTRLSFGEVTGHVLPSPH</sequence>
<comment type="cofactor">
    <cofactor evidence="2 13">
        <name>Mg(2+)</name>
        <dbReference type="ChEBI" id="CHEBI:18420"/>
    </cofactor>
</comment>
<dbReference type="FunFam" id="3.90.850.10:FF:000011">
    <property type="entry name" value="Fumarylacetoacetase"/>
    <property type="match status" value="1"/>
</dbReference>
<dbReference type="Pfam" id="PF01557">
    <property type="entry name" value="FAA_hydrolase"/>
    <property type="match status" value="1"/>
</dbReference>
<evidence type="ECO:0000256" key="13">
    <source>
        <dbReference type="PIRSR" id="PIRSR605959-3"/>
    </source>
</evidence>
<gene>
    <name evidence="17" type="ORF">BJY16_003650</name>
</gene>
<feature type="binding site" evidence="13">
    <location>
        <position position="239"/>
    </location>
    <ligand>
        <name>Ca(2+)</name>
        <dbReference type="ChEBI" id="CHEBI:29108"/>
    </ligand>
</feature>
<evidence type="ECO:0000256" key="5">
    <source>
        <dbReference type="ARBA" id="ARBA00022723"/>
    </source>
</evidence>
<organism evidence="17 18">
    <name type="scientific">Actinoplanes octamycinicus</name>
    <dbReference type="NCBI Taxonomy" id="135948"/>
    <lineage>
        <taxon>Bacteria</taxon>
        <taxon>Bacillati</taxon>
        <taxon>Actinomycetota</taxon>
        <taxon>Actinomycetes</taxon>
        <taxon>Micromonosporales</taxon>
        <taxon>Micromonosporaceae</taxon>
        <taxon>Actinoplanes</taxon>
    </lineage>
</organism>
<dbReference type="InterPro" id="IPR036663">
    <property type="entry name" value="Fumarylacetoacetase_C_sf"/>
</dbReference>
<feature type="binding site" evidence="12">
    <location>
        <position position="181"/>
    </location>
    <ligand>
        <name>substrate</name>
    </ligand>
</feature>
<dbReference type="SUPFAM" id="SSF56529">
    <property type="entry name" value="FAH"/>
    <property type="match status" value="1"/>
</dbReference>
<proteinExistence type="predicted"/>
<evidence type="ECO:0000256" key="14">
    <source>
        <dbReference type="SAM" id="MobiDB-lite"/>
    </source>
</evidence>
<reference evidence="17 18" key="1">
    <citation type="submission" date="2020-08" db="EMBL/GenBank/DDBJ databases">
        <title>Sequencing the genomes of 1000 actinobacteria strains.</title>
        <authorList>
            <person name="Klenk H.-P."/>
        </authorList>
    </citation>
    <scope>NUCLEOTIDE SEQUENCE [LARGE SCALE GENOMIC DNA]</scope>
    <source>
        <strain evidence="17 18">DSM 45809</strain>
    </source>
</reference>
<feature type="binding site" evidence="12">
    <location>
        <position position="282"/>
    </location>
    <ligand>
        <name>substrate</name>
    </ligand>
</feature>
<dbReference type="PANTHER" id="PTHR43069:SF2">
    <property type="entry name" value="FUMARYLACETOACETASE"/>
    <property type="match status" value="1"/>
</dbReference>
<dbReference type="EMBL" id="JACHNB010000001">
    <property type="protein sequence ID" value="MBB4740191.1"/>
    <property type="molecule type" value="Genomic_DNA"/>
</dbReference>
<feature type="binding site" evidence="12">
    <location>
        <position position="278"/>
    </location>
    <ligand>
        <name>substrate</name>
    </ligand>
</feature>
<dbReference type="InterPro" id="IPR011234">
    <property type="entry name" value="Fumarylacetoacetase-like_C"/>
</dbReference>
<comment type="pathway">
    <text evidence="3">Amino-acid degradation; L-phenylalanine degradation; acetoacetate and fumarate from L-phenylalanine: step 6/6.</text>
</comment>
<dbReference type="InterPro" id="IPR036462">
    <property type="entry name" value="Fumarylacetoacetase_N_sf"/>
</dbReference>
<dbReference type="EC" id="3.7.1.2" evidence="4"/>
<evidence type="ECO:0000313" key="17">
    <source>
        <dbReference type="EMBL" id="MBB4740191.1"/>
    </source>
</evidence>
<dbReference type="Proteomes" id="UP000546162">
    <property type="component" value="Unassembled WGS sequence"/>
</dbReference>
<accession>A0A7W7M7X2</accession>
<feature type="binding site" evidence="12">
    <location>
        <position position="167"/>
    </location>
    <ligand>
        <name>substrate</name>
    </ligand>
</feature>
<evidence type="ECO:0000256" key="1">
    <source>
        <dbReference type="ARBA" id="ARBA00001913"/>
    </source>
</evidence>
<dbReference type="RefSeq" id="WP_203759059.1">
    <property type="nucleotide sequence ID" value="NZ_BAABFG010000005.1"/>
</dbReference>
<feature type="region of interest" description="Disordered" evidence="14">
    <location>
        <begin position="428"/>
        <end position="451"/>
    </location>
</feature>
<dbReference type="GO" id="GO:1902000">
    <property type="term" value="P:homogentisate catabolic process"/>
    <property type="evidence" value="ECO:0007669"/>
    <property type="project" value="TreeGrafter"/>
</dbReference>
<evidence type="ECO:0000256" key="9">
    <source>
        <dbReference type="ARBA" id="ARBA00022878"/>
    </source>
</evidence>
<comment type="cofactor">
    <cofactor evidence="1 13">
        <name>Ca(2+)</name>
        <dbReference type="ChEBI" id="CHEBI:29108"/>
    </cofactor>
</comment>
<feature type="binding site" evidence="12">
    <location>
        <position position="383"/>
    </location>
    <ligand>
        <name>substrate</name>
    </ligand>
</feature>
<evidence type="ECO:0000256" key="7">
    <source>
        <dbReference type="ARBA" id="ARBA00022837"/>
    </source>
</evidence>
<dbReference type="AlphaFoldDB" id="A0A7W7M7X2"/>
<keyword evidence="9" id="KW-0828">Tyrosine catabolism</keyword>
<dbReference type="GO" id="GO:0046872">
    <property type="term" value="F:metal ion binding"/>
    <property type="evidence" value="ECO:0007669"/>
    <property type="project" value="UniProtKB-KW"/>
</dbReference>
<feature type="binding site" evidence="13">
    <location>
        <position position="271"/>
    </location>
    <ligand>
        <name>Mg(2+)</name>
        <dbReference type="ChEBI" id="CHEBI:18420"/>
    </ligand>
</feature>
<feature type="domain" description="Fumarylacetoacetase N-terminal" evidence="16">
    <location>
        <begin position="83"/>
        <end position="157"/>
    </location>
</feature>
<dbReference type="SUPFAM" id="SSF63433">
    <property type="entry name" value="Fumarylacetoacetate hydrolase, FAH, N-terminal domain"/>
    <property type="match status" value="2"/>
</dbReference>
<protein>
    <recommendedName>
        <fullName evidence="4">fumarylacetoacetase</fullName>
        <ecNumber evidence="4">3.7.1.2</ecNumber>
    </recommendedName>
</protein>
<evidence type="ECO:0000313" key="18">
    <source>
        <dbReference type="Proteomes" id="UP000546162"/>
    </source>
</evidence>
<feature type="region of interest" description="Disordered" evidence="14">
    <location>
        <begin position="27"/>
        <end position="82"/>
    </location>
</feature>
<dbReference type="NCBIfam" id="TIGR01266">
    <property type="entry name" value="fum_ac_acetase"/>
    <property type="match status" value="1"/>
</dbReference>
<evidence type="ECO:0000256" key="11">
    <source>
        <dbReference type="PIRSR" id="PIRSR605959-1"/>
    </source>
</evidence>
<evidence type="ECO:0000256" key="10">
    <source>
        <dbReference type="ARBA" id="ARBA00023232"/>
    </source>
</evidence>
<feature type="domain" description="Fumarylacetoacetase-like C-terminal" evidence="15">
    <location>
        <begin position="164"/>
        <end position="428"/>
    </location>
</feature>
<dbReference type="InterPro" id="IPR005959">
    <property type="entry name" value="Fumarylacetoacetase"/>
</dbReference>
<dbReference type="InterPro" id="IPR015377">
    <property type="entry name" value="Fumarylacetoacetase_N"/>
</dbReference>
<dbReference type="Gene3D" id="2.30.30.230">
    <property type="entry name" value="Fumarylacetoacetase, N-terminal domain"/>
    <property type="match status" value="1"/>
</dbReference>
<keyword evidence="6 17" id="KW-0378">Hydrolase</keyword>
<keyword evidence="18" id="KW-1185">Reference proteome</keyword>
<keyword evidence="7 13" id="KW-0106">Calcium</keyword>
<dbReference type="PANTHER" id="PTHR43069">
    <property type="entry name" value="FUMARYLACETOACETASE"/>
    <property type="match status" value="1"/>
</dbReference>
<feature type="region of interest" description="Disordered" evidence="14">
    <location>
        <begin position="207"/>
        <end position="228"/>
    </location>
</feature>